<dbReference type="RefSeq" id="XP_033388751.1">
    <property type="nucleotide sequence ID" value="XM_033532594.1"/>
</dbReference>
<name>A0A6A5Y4D4_9PLEO</name>
<dbReference type="GeneID" id="54289991"/>
<dbReference type="Proteomes" id="UP000799778">
    <property type="component" value="Unassembled WGS sequence"/>
</dbReference>
<feature type="region of interest" description="Disordered" evidence="1">
    <location>
        <begin position="410"/>
        <end position="435"/>
    </location>
</feature>
<evidence type="ECO:0000256" key="1">
    <source>
        <dbReference type="SAM" id="MobiDB-lite"/>
    </source>
</evidence>
<dbReference type="EMBL" id="ML978066">
    <property type="protein sequence ID" value="KAF2020412.1"/>
    <property type="molecule type" value="Genomic_DNA"/>
</dbReference>
<evidence type="ECO:0000313" key="4">
    <source>
        <dbReference type="Proteomes" id="UP000799778"/>
    </source>
</evidence>
<proteinExistence type="predicted"/>
<feature type="compositionally biased region" description="Low complexity" evidence="1">
    <location>
        <begin position="385"/>
        <end position="397"/>
    </location>
</feature>
<keyword evidence="4" id="KW-1185">Reference proteome</keyword>
<feature type="compositionally biased region" description="Basic and acidic residues" evidence="1">
    <location>
        <begin position="296"/>
        <end position="307"/>
    </location>
</feature>
<dbReference type="InterPro" id="IPR057678">
    <property type="entry name" value="DUF7918"/>
</dbReference>
<protein>
    <recommendedName>
        <fullName evidence="2">DUF7918 domain-containing protein</fullName>
    </recommendedName>
</protein>
<evidence type="ECO:0000259" key="2">
    <source>
        <dbReference type="Pfam" id="PF25534"/>
    </source>
</evidence>
<dbReference type="AlphaFoldDB" id="A0A6A5Y4D4"/>
<feature type="region of interest" description="Disordered" evidence="1">
    <location>
        <begin position="292"/>
        <end position="397"/>
    </location>
</feature>
<feature type="domain" description="DUF7918" evidence="2">
    <location>
        <begin position="44"/>
        <end position="230"/>
    </location>
</feature>
<reference evidence="3" key="1">
    <citation type="journal article" date="2020" name="Stud. Mycol.">
        <title>101 Dothideomycetes genomes: a test case for predicting lifestyles and emergence of pathogens.</title>
        <authorList>
            <person name="Haridas S."/>
            <person name="Albert R."/>
            <person name="Binder M."/>
            <person name="Bloem J."/>
            <person name="Labutti K."/>
            <person name="Salamov A."/>
            <person name="Andreopoulos B."/>
            <person name="Baker S."/>
            <person name="Barry K."/>
            <person name="Bills G."/>
            <person name="Bluhm B."/>
            <person name="Cannon C."/>
            <person name="Castanera R."/>
            <person name="Culley D."/>
            <person name="Daum C."/>
            <person name="Ezra D."/>
            <person name="Gonzalez J."/>
            <person name="Henrissat B."/>
            <person name="Kuo A."/>
            <person name="Liang C."/>
            <person name="Lipzen A."/>
            <person name="Lutzoni F."/>
            <person name="Magnuson J."/>
            <person name="Mondo S."/>
            <person name="Nolan M."/>
            <person name="Ohm R."/>
            <person name="Pangilinan J."/>
            <person name="Park H.-J."/>
            <person name="Ramirez L."/>
            <person name="Alfaro M."/>
            <person name="Sun H."/>
            <person name="Tritt A."/>
            <person name="Yoshinaga Y."/>
            <person name="Zwiers L.-H."/>
            <person name="Turgeon B."/>
            <person name="Goodwin S."/>
            <person name="Spatafora J."/>
            <person name="Crous P."/>
            <person name="Grigoriev I."/>
        </authorList>
    </citation>
    <scope>NUCLEOTIDE SEQUENCE</scope>
    <source>
        <strain evidence="3">CBS 175.79</strain>
    </source>
</reference>
<evidence type="ECO:0000313" key="3">
    <source>
        <dbReference type="EMBL" id="KAF2020412.1"/>
    </source>
</evidence>
<gene>
    <name evidence="3" type="ORF">BU24DRAFT_469180</name>
</gene>
<accession>A0A6A5Y4D4</accession>
<dbReference type="Pfam" id="PF25534">
    <property type="entry name" value="DUF7918"/>
    <property type="match status" value="1"/>
</dbReference>
<sequence>MPTFRNIIVELHSQFDIEVIPEYFPRPQSHYDERGITARPPALVDEEASTCSVYVPVLPGSQFWISYHIEPPVPDEQLFVFKLFINGAHIVTWSAGKEEKWRGKTMFGLYKSKEGGGNEGRAEKRALFFTPPEQGKIWNDVADVFDPDAFIEVRIYRASGRQRVARELQEYTKTPHPVFKRGIDLIHAGRAGGSQPKRYYKFALIDPIDTPFTRFRFYYRTWEQLQNIDVFGYRGDRKKDDDTEAELPVIEPGTELGEEGMMESRVVPSGRVGDAAAGVIHQDNKTLDCLSSGGHAPDHDTVRHDIGNDVSTSKQPYSILPFQLPMPPSLRLEPPRPPSRPLPSIPRKNDRPLSTAHIPHPASPRKKSIMDPAYRKESTEERPSVVETPTTSTSSTISSFVCTMTAMAAATGRWMRRGSSTDRQDKRATSRSMTR</sequence>
<organism evidence="3 4">
    <name type="scientific">Aaosphaeria arxii CBS 175.79</name>
    <dbReference type="NCBI Taxonomy" id="1450172"/>
    <lineage>
        <taxon>Eukaryota</taxon>
        <taxon>Fungi</taxon>
        <taxon>Dikarya</taxon>
        <taxon>Ascomycota</taxon>
        <taxon>Pezizomycotina</taxon>
        <taxon>Dothideomycetes</taxon>
        <taxon>Pleosporomycetidae</taxon>
        <taxon>Pleosporales</taxon>
        <taxon>Pleosporales incertae sedis</taxon>
        <taxon>Aaosphaeria</taxon>
    </lineage>
</organism>
<feature type="compositionally biased region" description="Basic and acidic residues" evidence="1">
    <location>
        <begin position="419"/>
        <end position="428"/>
    </location>
</feature>
<dbReference type="OrthoDB" id="436496at2759"/>
<feature type="compositionally biased region" description="Pro residues" evidence="1">
    <location>
        <begin position="335"/>
        <end position="344"/>
    </location>
</feature>
<feature type="compositionally biased region" description="Basic and acidic residues" evidence="1">
    <location>
        <begin position="373"/>
        <end position="384"/>
    </location>
</feature>